<proteinExistence type="predicted"/>
<evidence type="ECO:0000313" key="1">
    <source>
        <dbReference type="EMBL" id="QXJ28817.1"/>
    </source>
</evidence>
<name>A0A8F5GTX4_SACSH</name>
<sequence length="45" mass="5267">MVQCRIILEGIERINPHEHVLLTTLGIILEGIESKFYENFFIYSS</sequence>
<gene>
    <name evidence="1" type="ORF">J5U23_01686</name>
</gene>
<dbReference type="Proteomes" id="UP000694018">
    <property type="component" value="Chromosome"/>
</dbReference>
<reference evidence="1" key="1">
    <citation type="journal article" date="2021" name="Environ. Microbiol.">
        <title>New insights into the diversity and evolution of the archaeal mobilome from three complete genomes of Saccharolobus shibatae.</title>
        <authorList>
            <person name="Medvedeva S."/>
            <person name="Brandt D."/>
            <person name="Cvirkaite-Krupovic V."/>
            <person name="Liu Y."/>
            <person name="Severinov K."/>
            <person name="Ishino S."/>
            <person name="Ishino Y."/>
            <person name="Prangishvili D."/>
            <person name="Kalinowski J."/>
            <person name="Krupovic M."/>
        </authorList>
    </citation>
    <scope>NUCLEOTIDE SEQUENCE</scope>
    <source>
        <strain evidence="1">B12</strain>
    </source>
</reference>
<dbReference type="EMBL" id="CP077717">
    <property type="protein sequence ID" value="QXJ28817.1"/>
    <property type="molecule type" value="Genomic_DNA"/>
</dbReference>
<dbReference type="KEGG" id="sshi:J5U23_01686"/>
<evidence type="ECO:0000313" key="2">
    <source>
        <dbReference type="Proteomes" id="UP000694018"/>
    </source>
</evidence>
<protein>
    <submittedName>
        <fullName evidence="1">Uncharacterized protein</fullName>
    </submittedName>
</protein>
<dbReference type="AlphaFoldDB" id="A0A8F5GTX4"/>
<organism evidence="1 2">
    <name type="scientific">Saccharolobus shibatae (strain ATCC 51178 / DSM 5389 / JCM 8931 / NBRC 15437 / B12)</name>
    <name type="common">Sulfolobus shibatae</name>
    <dbReference type="NCBI Taxonomy" id="523848"/>
    <lineage>
        <taxon>Archaea</taxon>
        <taxon>Thermoproteota</taxon>
        <taxon>Thermoprotei</taxon>
        <taxon>Sulfolobales</taxon>
        <taxon>Sulfolobaceae</taxon>
        <taxon>Saccharolobus</taxon>
    </lineage>
</organism>
<accession>A0A8F5GTX4</accession>